<accession>A0AAD5VQF4</accession>
<feature type="compositionally biased region" description="Polar residues" evidence="1">
    <location>
        <begin position="77"/>
        <end position="96"/>
    </location>
</feature>
<gene>
    <name evidence="2" type="ORF">NP233_g9721</name>
</gene>
<feature type="compositionally biased region" description="Basic and acidic residues" evidence="1">
    <location>
        <begin position="97"/>
        <end position="122"/>
    </location>
</feature>
<feature type="compositionally biased region" description="Basic residues" evidence="1">
    <location>
        <begin position="62"/>
        <end position="71"/>
    </location>
</feature>
<sequence>MHGLVAYDDDSQSDSEKPTPNVRKSCYSAIVGFEDKELRQHHKPSTDSRRSTKSQIIIKRPSNIHKNHPRAHLSEQVKGSSSSEAYSWPQSLSHSHSNQERRATENHPEQRISDTERTPVRTEDDDIDRIRALLRPPPIPGVEDWGVPGPSNEPCNPAIKTKLAQFSALKHDPHNPKHFNDSLMSNRSFRNPHLYAKLVEFVDVDERVTNFPKDIWDPLNLHEDWFTDKIGEKSSCIPISIDHGR</sequence>
<dbReference type="Proteomes" id="UP001213000">
    <property type="component" value="Unassembled WGS sequence"/>
</dbReference>
<dbReference type="GO" id="GO:0006355">
    <property type="term" value="P:regulation of DNA-templated transcription"/>
    <property type="evidence" value="ECO:0007669"/>
    <property type="project" value="InterPro"/>
</dbReference>
<feature type="region of interest" description="Disordered" evidence="1">
    <location>
        <begin position="1"/>
        <end position="126"/>
    </location>
</feature>
<proteinExistence type="predicted"/>
<dbReference type="InterPro" id="IPR012479">
    <property type="entry name" value="SAP30BP"/>
</dbReference>
<dbReference type="AlphaFoldDB" id="A0AAD5VQF4"/>
<protein>
    <recommendedName>
        <fullName evidence="4">HCNGP-domain-containing protein</fullName>
    </recommendedName>
</protein>
<dbReference type="Pfam" id="PF07818">
    <property type="entry name" value="HCNGP"/>
    <property type="match status" value="1"/>
</dbReference>
<feature type="compositionally biased region" description="Basic and acidic residues" evidence="1">
    <location>
        <begin position="33"/>
        <end position="50"/>
    </location>
</feature>
<comment type="caution">
    <text evidence="2">The sequence shown here is derived from an EMBL/GenBank/DDBJ whole genome shotgun (WGS) entry which is preliminary data.</text>
</comment>
<name>A0AAD5VQF4_9AGAR</name>
<keyword evidence="3" id="KW-1185">Reference proteome</keyword>
<organism evidence="2 3">
    <name type="scientific">Leucocoprinus birnbaumii</name>
    <dbReference type="NCBI Taxonomy" id="56174"/>
    <lineage>
        <taxon>Eukaryota</taxon>
        <taxon>Fungi</taxon>
        <taxon>Dikarya</taxon>
        <taxon>Basidiomycota</taxon>
        <taxon>Agaricomycotina</taxon>
        <taxon>Agaricomycetes</taxon>
        <taxon>Agaricomycetidae</taxon>
        <taxon>Agaricales</taxon>
        <taxon>Agaricineae</taxon>
        <taxon>Agaricaceae</taxon>
        <taxon>Leucocoprinus</taxon>
    </lineage>
</organism>
<evidence type="ECO:0000313" key="3">
    <source>
        <dbReference type="Proteomes" id="UP001213000"/>
    </source>
</evidence>
<evidence type="ECO:0000256" key="1">
    <source>
        <dbReference type="SAM" id="MobiDB-lite"/>
    </source>
</evidence>
<dbReference type="GO" id="GO:0005634">
    <property type="term" value="C:nucleus"/>
    <property type="evidence" value="ECO:0007669"/>
    <property type="project" value="TreeGrafter"/>
</dbReference>
<evidence type="ECO:0008006" key="4">
    <source>
        <dbReference type="Google" id="ProtNLM"/>
    </source>
</evidence>
<dbReference type="PANTHER" id="PTHR13464:SF0">
    <property type="entry name" value="SAP30-BINDING PROTEIN"/>
    <property type="match status" value="1"/>
</dbReference>
<dbReference type="PANTHER" id="PTHR13464">
    <property type="entry name" value="TRANSCRIPTIONAL REGULATOR PROTEIN HCNGP"/>
    <property type="match status" value="1"/>
</dbReference>
<dbReference type="EMBL" id="JANIEX010000898">
    <property type="protein sequence ID" value="KAJ3562207.1"/>
    <property type="molecule type" value="Genomic_DNA"/>
</dbReference>
<evidence type="ECO:0000313" key="2">
    <source>
        <dbReference type="EMBL" id="KAJ3562207.1"/>
    </source>
</evidence>
<reference evidence="2" key="1">
    <citation type="submission" date="2022-07" db="EMBL/GenBank/DDBJ databases">
        <title>Genome Sequence of Leucocoprinus birnbaumii.</title>
        <authorList>
            <person name="Buettner E."/>
        </authorList>
    </citation>
    <scope>NUCLEOTIDE SEQUENCE</scope>
    <source>
        <strain evidence="2">VT141</strain>
    </source>
</reference>